<proteinExistence type="predicted"/>
<geneLocation type="plasmid" evidence="2"/>
<gene>
    <name evidence="1" type="ORF">JMA_42970</name>
</gene>
<dbReference type="KEGG" id="jeo:JMA_42970"/>
<evidence type="ECO:0000313" key="2">
    <source>
        <dbReference type="Proteomes" id="UP000031449"/>
    </source>
</evidence>
<keyword evidence="1" id="KW-0614">Plasmid</keyword>
<organism evidence="1 2">
    <name type="scientific">Jeotgalibacillus malaysiensis</name>
    <dbReference type="NCBI Taxonomy" id="1508404"/>
    <lineage>
        <taxon>Bacteria</taxon>
        <taxon>Bacillati</taxon>
        <taxon>Bacillota</taxon>
        <taxon>Bacilli</taxon>
        <taxon>Bacillales</taxon>
        <taxon>Caryophanaceae</taxon>
        <taxon>Jeotgalibacillus</taxon>
    </lineage>
</organism>
<evidence type="ECO:0000313" key="1">
    <source>
        <dbReference type="EMBL" id="AJD93614.1"/>
    </source>
</evidence>
<dbReference type="HOGENOM" id="CLU_1684214_0_0_9"/>
<reference evidence="1 2" key="1">
    <citation type="submission" date="2014-08" db="EMBL/GenBank/DDBJ databases">
        <title>Complete genome of a marine bacteria Jeotgalibacillus malaysiensis.</title>
        <authorList>
            <person name="Yaakop A.S."/>
            <person name="Chan K.-G."/>
            <person name="Goh K.M."/>
        </authorList>
    </citation>
    <scope>NUCLEOTIDE SEQUENCE [LARGE SCALE GENOMIC DNA]</scope>
    <source>
        <strain evidence="1 2">D5</strain>
        <plasmid evidence="2">Plasmid</plasmid>
    </source>
</reference>
<name>A0A0B5B0A3_9BACL</name>
<dbReference type="Proteomes" id="UP000031449">
    <property type="component" value="Plasmid unnamed"/>
</dbReference>
<keyword evidence="2" id="KW-1185">Reference proteome</keyword>
<protein>
    <submittedName>
        <fullName evidence="1">Uncharacterized protein</fullName>
    </submittedName>
</protein>
<accession>A0A0B5B0A3</accession>
<sequence length="156" mass="17890">MLNQAKKQEKVFKQVFTAQNILKARHAYEFYTDKYLQELNVALENGDSVKAHELKKKLTELSKNLTELKEVPAPTFSFGEVVQLTAPVRRKDVKERIFTQKNIEQSLKIYSGYVDIYLDNLNTALKNGDDAIAQELKSELEALRVNISDLKNEVSI</sequence>
<dbReference type="EMBL" id="CP009417">
    <property type="protein sequence ID" value="AJD93614.1"/>
    <property type="molecule type" value="Genomic_DNA"/>
</dbReference>
<dbReference type="AlphaFoldDB" id="A0A0B5B0A3"/>
<dbReference type="BioCyc" id="JESP1508404:G14D9-13620-MONOMER"/>